<evidence type="ECO:0000313" key="9">
    <source>
        <dbReference type="EMBL" id="MEC4721416.1"/>
    </source>
</evidence>
<dbReference type="SMART" id="SM00967">
    <property type="entry name" value="SpoU_sub_bind"/>
    <property type="match status" value="1"/>
</dbReference>
<feature type="binding site" evidence="6">
    <location>
        <position position="216"/>
    </location>
    <ligand>
        <name>S-adenosyl-L-methionine</name>
        <dbReference type="ChEBI" id="CHEBI:59789"/>
    </ligand>
</feature>
<evidence type="ECO:0000256" key="1">
    <source>
        <dbReference type="ARBA" id="ARBA00022490"/>
    </source>
</evidence>
<keyword evidence="2 6" id="KW-0698">rRNA processing</keyword>
<dbReference type="Pfam" id="PF08032">
    <property type="entry name" value="SpoU_sub_bind"/>
    <property type="match status" value="1"/>
</dbReference>
<feature type="coiled-coil region" evidence="7">
    <location>
        <begin position="30"/>
        <end position="57"/>
    </location>
</feature>
<keyword evidence="7" id="KW-0175">Coiled coil</keyword>
<dbReference type="PANTHER" id="PTHR46429">
    <property type="entry name" value="23S RRNA (GUANOSINE-2'-O-)-METHYLTRANSFERASE RLMB"/>
    <property type="match status" value="1"/>
</dbReference>
<dbReference type="InterPro" id="IPR029064">
    <property type="entry name" value="Ribosomal_eL30-like_sf"/>
</dbReference>
<dbReference type="NCBIfam" id="TIGR00186">
    <property type="entry name" value="rRNA_methyl_3"/>
    <property type="match status" value="1"/>
</dbReference>
<dbReference type="InterPro" id="IPR001537">
    <property type="entry name" value="SpoU_MeTrfase"/>
</dbReference>
<dbReference type="SUPFAM" id="SSF55315">
    <property type="entry name" value="L30e-like"/>
    <property type="match status" value="1"/>
</dbReference>
<dbReference type="Proteomes" id="UP001352263">
    <property type="component" value="Unassembled WGS sequence"/>
</dbReference>
<dbReference type="InterPro" id="IPR004441">
    <property type="entry name" value="rRNA_MeTrfase_TrmH"/>
</dbReference>
<dbReference type="EMBL" id="JAWIIV010000018">
    <property type="protein sequence ID" value="MEC4721416.1"/>
    <property type="molecule type" value="Genomic_DNA"/>
</dbReference>
<gene>
    <name evidence="6 9" type="primary">rlmB</name>
    <name evidence="9" type="ORF">RY831_19810</name>
</gene>
<keyword evidence="5 6" id="KW-0949">S-adenosyl-L-methionine</keyword>
<name>A0ABU6JD76_9BURK</name>
<feature type="binding site" evidence="6">
    <location>
        <position position="196"/>
    </location>
    <ligand>
        <name>S-adenosyl-L-methionine</name>
        <dbReference type="ChEBI" id="CHEBI:59789"/>
    </ligand>
</feature>
<dbReference type="InterPro" id="IPR029028">
    <property type="entry name" value="Alpha/beta_knot_MTases"/>
</dbReference>
<keyword evidence="10" id="KW-1185">Reference proteome</keyword>
<dbReference type="InterPro" id="IPR029026">
    <property type="entry name" value="tRNA_m1G_MTases_N"/>
</dbReference>
<evidence type="ECO:0000256" key="2">
    <source>
        <dbReference type="ARBA" id="ARBA00022552"/>
    </source>
</evidence>
<protein>
    <recommendedName>
        <fullName evidence="6">23S rRNA (guanosine-2'-O-)-methyltransferase RlmB</fullName>
        <ecNumber evidence="6">2.1.1.185</ecNumber>
    </recommendedName>
    <alternativeName>
        <fullName evidence="6">23S rRNA (guanosine2251 2'-O)-methyltransferase</fullName>
    </alternativeName>
    <alternativeName>
        <fullName evidence="6">23S rRNA Gm2251 2'-O-methyltransferase</fullName>
    </alternativeName>
</protein>
<dbReference type="HAMAP" id="MF_01887">
    <property type="entry name" value="23SrRNA_methyltr_B"/>
    <property type="match status" value="1"/>
</dbReference>
<dbReference type="SUPFAM" id="SSF75217">
    <property type="entry name" value="alpha/beta knot"/>
    <property type="match status" value="1"/>
</dbReference>
<dbReference type="InterPro" id="IPR013123">
    <property type="entry name" value="SpoU_subst-bd"/>
</dbReference>
<evidence type="ECO:0000256" key="4">
    <source>
        <dbReference type="ARBA" id="ARBA00022679"/>
    </source>
</evidence>
<accession>A0ABU6JD76</accession>
<comment type="catalytic activity">
    <reaction evidence="6">
        <text>guanosine(2251) in 23S rRNA + S-adenosyl-L-methionine = 2'-O-methylguanosine(2251) in 23S rRNA + S-adenosyl-L-homocysteine + H(+)</text>
        <dbReference type="Rhea" id="RHEA:24140"/>
        <dbReference type="Rhea" id="RHEA-COMP:10239"/>
        <dbReference type="Rhea" id="RHEA-COMP:10241"/>
        <dbReference type="ChEBI" id="CHEBI:15378"/>
        <dbReference type="ChEBI" id="CHEBI:57856"/>
        <dbReference type="ChEBI" id="CHEBI:59789"/>
        <dbReference type="ChEBI" id="CHEBI:74269"/>
        <dbReference type="ChEBI" id="CHEBI:74445"/>
        <dbReference type="EC" id="2.1.1.185"/>
    </reaction>
</comment>
<sequence>MKSKMIFGFHAVTSRLRHEASSIEEIYVDASRHDRRMQDLLRAAEEAKVRIIQADDQRLDGMVGTRRHQGVVAKAGELSLARNLDELLDAIEGPPLLLILDGVTDPHNLGACLRVADGAGAHAVIAPKDRAVGLNATAAKVASGAADTVPYITVTNLSRTLRELKEREIWVIGTTDDADKGLYEADFVAPTALVMGSEGEGMRRLTRENCDVLVSIPMHGAVESLNVSVASGVCLYEARRQRMLGV</sequence>
<comment type="similarity">
    <text evidence="6">Belongs to the class IV-like SAM-binding methyltransferase superfamily. RNA methyltransferase TrmH family. RlmB subfamily.</text>
</comment>
<dbReference type="Pfam" id="PF00588">
    <property type="entry name" value="SpoU_methylase"/>
    <property type="match status" value="1"/>
</dbReference>
<keyword evidence="3 6" id="KW-0489">Methyltransferase</keyword>
<proteinExistence type="inferred from homology"/>
<dbReference type="Gene3D" id="3.40.1280.10">
    <property type="match status" value="1"/>
</dbReference>
<evidence type="ECO:0000313" key="10">
    <source>
        <dbReference type="Proteomes" id="UP001352263"/>
    </source>
</evidence>
<keyword evidence="1 6" id="KW-0963">Cytoplasm</keyword>
<feature type="domain" description="RNA 2-O ribose methyltransferase substrate binding" evidence="8">
    <location>
        <begin position="5"/>
        <end position="81"/>
    </location>
</feature>
<dbReference type="InterPro" id="IPR024915">
    <property type="entry name" value="23S_rRNA_MeTrfase_RlmB"/>
</dbReference>
<dbReference type="CDD" id="cd18103">
    <property type="entry name" value="SpoU-like_RlmB"/>
    <property type="match status" value="1"/>
</dbReference>
<feature type="binding site" evidence="6">
    <location>
        <position position="225"/>
    </location>
    <ligand>
        <name>S-adenosyl-L-methionine</name>
        <dbReference type="ChEBI" id="CHEBI:59789"/>
    </ligand>
</feature>
<keyword evidence="4 6" id="KW-0808">Transferase</keyword>
<comment type="caution">
    <text evidence="9">The sequence shown here is derived from an EMBL/GenBank/DDBJ whole genome shotgun (WGS) entry which is preliminary data.</text>
</comment>
<comment type="subcellular location">
    <subcellularLocation>
        <location evidence="6">Cytoplasm</location>
    </subcellularLocation>
</comment>
<dbReference type="RefSeq" id="WP_326508117.1">
    <property type="nucleotide sequence ID" value="NZ_JAWIIV010000018.1"/>
</dbReference>
<evidence type="ECO:0000256" key="6">
    <source>
        <dbReference type="HAMAP-Rule" id="MF_01887"/>
    </source>
</evidence>
<reference evidence="9 10" key="1">
    <citation type="submission" date="2023-10" db="EMBL/GenBank/DDBJ databases">
        <title>Noviherbaspirillum sp. CPCC 100848 genome assembly.</title>
        <authorList>
            <person name="Li X.Y."/>
            <person name="Fang X.M."/>
        </authorList>
    </citation>
    <scope>NUCLEOTIDE SEQUENCE [LARGE SCALE GENOMIC DNA]</scope>
    <source>
        <strain evidence="9 10">CPCC 100848</strain>
    </source>
</reference>
<organism evidence="9 10">
    <name type="scientific">Noviherbaspirillum album</name>
    <dbReference type="NCBI Taxonomy" id="3080276"/>
    <lineage>
        <taxon>Bacteria</taxon>
        <taxon>Pseudomonadati</taxon>
        <taxon>Pseudomonadota</taxon>
        <taxon>Betaproteobacteria</taxon>
        <taxon>Burkholderiales</taxon>
        <taxon>Oxalobacteraceae</taxon>
        <taxon>Noviherbaspirillum</taxon>
    </lineage>
</organism>
<evidence type="ECO:0000256" key="5">
    <source>
        <dbReference type="ARBA" id="ARBA00022691"/>
    </source>
</evidence>
<comment type="function">
    <text evidence="6">Specifically methylates the ribose of guanosine 2251 in 23S rRNA.</text>
</comment>
<evidence type="ECO:0000256" key="7">
    <source>
        <dbReference type="SAM" id="Coils"/>
    </source>
</evidence>
<dbReference type="PANTHER" id="PTHR46429:SF1">
    <property type="entry name" value="23S RRNA (GUANOSINE-2'-O-)-METHYLTRANSFERASE RLMB"/>
    <property type="match status" value="1"/>
</dbReference>
<evidence type="ECO:0000256" key="3">
    <source>
        <dbReference type="ARBA" id="ARBA00022603"/>
    </source>
</evidence>
<dbReference type="Gene3D" id="3.30.1330.30">
    <property type="match status" value="1"/>
</dbReference>
<evidence type="ECO:0000259" key="8">
    <source>
        <dbReference type="SMART" id="SM00967"/>
    </source>
</evidence>
<dbReference type="EC" id="2.1.1.185" evidence="6"/>